<evidence type="ECO:0000313" key="1">
    <source>
        <dbReference type="EMBL" id="GAG34342.1"/>
    </source>
</evidence>
<sequence>MLASFGTTGEQAQPLIGSAQDVVSEQKTEFGFERQITKETGASNVQQSLARGKSIASQYKFNAITSGASSIANMISAYRAG</sequence>
<dbReference type="EMBL" id="BARS01049561">
    <property type="protein sequence ID" value="GAG34342.1"/>
    <property type="molecule type" value="Genomic_DNA"/>
</dbReference>
<gene>
    <name evidence="1" type="ORF">S01H1_74121</name>
</gene>
<name>X0XFY5_9ZZZZ</name>
<protein>
    <submittedName>
        <fullName evidence="1">Uncharacterized protein</fullName>
    </submittedName>
</protein>
<comment type="caution">
    <text evidence="1">The sequence shown here is derived from an EMBL/GenBank/DDBJ whole genome shotgun (WGS) entry which is preliminary data.</text>
</comment>
<reference evidence="1" key="1">
    <citation type="journal article" date="2014" name="Front. Microbiol.">
        <title>High frequency of phylogenetically diverse reductive dehalogenase-homologous genes in deep subseafloor sedimentary metagenomes.</title>
        <authorList>
            <person name="Kawai M."/>
            <person name="Futagami T."/>
            <person name="Toyoda A."/>
            <person name="Takaki Y."/>
            <person name="Nishi S."/>
            <person name="Hori S."/>
            <person name="Arai W."/>
            <person name="Tsubouchi T."/>
            <person name="Morono Y."/>
            <person name="Uchiyama I."/>
            <person name="Ito T."/>
            <person name="Fujiyama A."/>
            <person name="Inagaki F."/>
            <person name="Takami H."/>
        </authorList>
    </citation>
    <scope>NUCLEOTIDE SEQUENCE</scope>
    <source>
        <strain evidence="1">Expedition CK06-06</strain>
    </source>
</reference>
<proteinExistence type="predicted"/>
<organism evidence="1">
    <name type="scientific">marine sediment metagenome</name>
    <dbReference type="NCBI Taxonomy" id="412755"/>
    <lineage>
        <taxon>unclassified sequences</taxon>
        <taxon>metagenomes</taxon>
        <taxon>ecological metagenomes</taxon>
    </lineage>
</organism>
<accession>X0XFY5</accession>
<dbReference type="AlphaFoldDB" id="X0XFY5"/>